<evidence type="ECO:0000313" key="6">
    <source>
        <dbReference type="Proteomes" id="UP000092600"/>
    </source>
</evidence>
<dbReference type="SUPFAM" id="SSF46689">
    <property type="entry name" value="Homeodomain-like"/>
    <property type="match status" value="2"/>
</dbReference>
<feature type="domain" description="Myb-like" evidence="3">
    <location>
        <begin position="521"/>
        <end position="589"/>
    </location>
</feature>
<reference evidence="5 6" key="1">
    <citation type="journal article" date="2016" name="DNA Res.">
        <title>The draft genome of MD-2 pineapple using hybrid error correction of long reads.</title>
        <authorList>
            <person name="Redwan R.M."/>
            <person name="Saidin A."/>
            <person name="Kumar S.V."/>
        </authorList>
    </citation>
    <scope>NUCLEOTIDE SEQUENCE [LARGE SCALE GENOMIC DNA]</scope>
    <source>
        <strain evidence="6">cv. MD2</strain>
        <tissue evidence="5">Leaf</tissue>
    </source>
</reference>
<dbReference type="SMART" id="SM00717">
    <property type="entry name" value="SANT"/>
    <property type="match status" value="4"/>
</dbReference>
<accession>A0A199UET1</accession>
<feature type="compositionally biased region" description="Basic and acidic residues" evidence="2">
    <location>
        <begin position="68"/>
        <end position="86"/>
    </location>
</feature>
<dbReference type="PANTHER" id="PTHR47430">
    <property type="entry name" value="GB|AAC33480.1"/>
    <property type="match status" value="1"/>
</dbReference>
<evidence type="ECO:0000256" key="1">
    <source>
        <dbReference type="ARBA" id="ARBA00023125"/>
    </source>
</evidence>
<evidence type="ECO:0000313" key="5">
    <source>
        <dbReference type="EMBL" id="OAY63253.1"/>
    </source>
</evidence>
<feature type="compositionally biased region" description="Basic and acidic residues" evidence="2">
    <location>
        <begin position="340"/>
        <end position="349"/>
    </location>
</feature>
<dbReference type="InterPro" id="IPR017930">
    <property type="entry name" value="Myb_dom"/>
</dbReference>
<feature type="compositionally biased region" description="Acidic residues" evidence="2">
    <location>
        <begin position="385"/>
        <end position="395"/>
    </location>
</feature>
<protein>
    <submittedName>
        <fullName evidence="5">Cyclin-D-binding Myb-like transcription factor 1</fullName>
    </submittedName>
</protein>
<keyword evidence="1" id="KW-0238">DNA-binding</keyword>
<gene>
    <name evidence="5" type="ORF">ACMD2_04302</name>
</gene>
<feature type="compositionally biased region" description="Basic and acidic residues" evidence="2">
    <location>
        <begin position="231"/>
        <end position="249"/>
    </location>
</feature>
<name>A0A199UET1_ANACO</name>
<dbReference type="GO" id="GO:0003677">
    <property type="term" value="F:DNA binding"/>
    <property type="evidence" value="ECO:0007669"/>
    <property type="project" value="UniProtKB-KW"/>
</dbReference>
<feature type="region of interest" description="Disordered" evidence="2">
    <location>
        <begin position="42"/>
        <end position="395"/>
    </location>
</feature>
<feature type="compositionally biased region" description="Basic and acidic residues" evidence="2">
    <location>
        <begin position="171"/>
        <end position="201"/>
    </location>
</feature>
<dbReference type="PROSITE" id="PS50090">
    <property type="entry name" value="MYB_LIKE"/>
    <property type="match status" value="3"/>
</dbReference>
<dbReference type="Pfam" id="PF13921">
    <property type="entry name" value="Myb_DNA-bind_6"/>
    <property type="match status" value="1"/>
</dbReference>
<evidence type="ECO:0000259" key="4">
    <source>
        <dbReference type="PROSITE" id="PS51294"/>
    </source>
</evidence>
<dbReference type="PROSITE" id="PS51294">
    <property type="entry name" value="HTH_MYB"/>
    <property type="match status" value="1"/>
</dbReference>
<sequence length="675" mass="78324">MAEDEEKREKKRKRKKEKGWEGSAIGEFNGGDWVAINEEKVGEIEATEDGELGLEKDGEKEKKKRKKKEEDRREDGEIEVRAELQSKKKKKKDRVLAVYRSSETPRNEKISFCGSGEENDGKKWKKNKKKREEDGNERIEEEAGAELQLKKKKKKKKDRISEVFSSSESPENEKISFCESTEEKDGKKKKENKAEDGKEYTEEVVNAESQAKKKKKKDRSSEVFTSSESLENEKVSFSESGGKDETLEKKARKKSKGKADLPMSEKESDELSGKCGSPEDNGKEDEEEKKKKRKLAEDSAELGKDDSVDPMDDTPIINKKRKKKKDRKGELSNGTAGNDSENKEKNDKSSKKKDKNNGSNSTVSKPKKQGSRVRFSGVDEVFPFESDDGQPEEEDGEIELVQGKRFSVEEDNKVLEAIERYIEINQLGEEGKQMLLKCRQYPQLRNCWKEIGACLPYRPYTAIYYRAHVLLERSEKRKWDPEELEALRLFQKQHGSQWKTIADELGKHRVHVKDAWRRIKPPNLKKGSWSQEEYQTLFDLVNFDLRLKAFEEKQTKHGMLRDNIAWEAISEKMSTRRQNSCCIKWYDQLSSPMVSAGVWADTDDYRLVEAIQSLDASCIEDVDWDNLLEHRSGEVCRKRWNQMIRHIGGYKERPFIEQVEVLANRYCPEMLEYRK</sequence>
<evidence type="ECO:0000256" key="2">
    <source>
        <dbReference type="SAM" id="MobiDB-lite"/>
    </source>
</evidence>
<feature type="region of interest" description="Disordered" evidence="2">
    <location>
        <begin position="1"/>
        <end position="28"/>
    </location>
</feature>
<dbReference type="Proteomes" id="UP000092600">
    <property type="component" value="Unassembled WGS sequence"/>
</dbReference>
<dbReference type="InterPro" id="IPR009057">
    <property type="entry name" value="Homeodomain-like_sf"/>
</dbReference>
<feature type="compositionally biased region" description="Basic and acidic residues" evidence="2">
    <location>
        <begin position="257"/>
        <end position="272"/>
    </location>
</feature>
<feature type="domain" description="HTH myb-type" evidence="4">
    <location>
        <begin position="476"/>
        <end position="524"/>
    </location>
</feature>
<feature type="compositionally biased region" description="Basic and acidic residues" evidence="2">
    <location>
        <begin position="295"/>
        <end position="307"/>
    </location>
</feature>
<dbReference type="PANTHER" id="PTHR47430:SF4">
    <property type="entry name" value="GB|AAC33480.1"/>
    <property type="match status" value="1"/>
</dbReference>
<dbReference type="STRING" id="4615.A0A199UET1"/>
<comment type="caution">
    <text evidence="5">The sequence shown here is derived from an EMBL/GenBank/DDBJ whole genome shotgun (WGS) entry which is preliminary data.</text>
</comment>
<dbReference type="EMBL" id="LSRQ01008359">
    <property type="protein sequence ID" value="OAY63253.1"/>
    <property type="molecule type" value="Genomic_DNA"/>
</dbReference>
<feature type="domain" description="Myb-like" evidence="3">
    <location>
        <begin position="471"/>
        <end position="520"/>
    </location>
</feature>
<dbReference type="AlphaFoldDB" id="A0A199UET1"/>
<evidence type="ECO:0000259" key="3">
    <source>
        <dbReference type="PROSITE" id="PS50090"/>
    </source>
</evidence>
<feature type="domain" description="Myb-like" evidence="3">
    <location>
        <begin position="591"/>
        <end position="644"/>
    </location>
</feature>
<organism evidence="5 6">
    <name type="scientific">Ananas comosus</name>
    <name type="common">Pineapple</name>
    <name type="synonym">Ananas ananas</name>
    <dbReference type="NCBI Taxonomy" id="4615"/>
    <lineage>
        <taxon>Eukaryota</taxon>
        <taxon>Viridiplantae</taxon>
        <taxon>Streptophyta</taxon>
        <taxon>Embryophyta</taxon>
        <taxon>Tracheophyta</taxon>
        <taxon>Spermatophyta</taxon>
        <taxon>Magnoliopsida</taxon>
        <taxon>Liliopsida</taxon>
        <taxon>Poales</taxon>
        <taxon>Bromeliaceae</taxon>
        <taxon>Bromelioideae</taxon>
        <taxon>Ananas</taxon>
    </lineage>
</organism>
<dbReference type="InterPro" id="IPR001005">
    <property type="entry name" value="SANT/Myb"/>
</dbReference>
<proteinExistence type="predicted"/>
<dbReference type="Gene3D" id="1.10.10.60">
    <property type="entry name" value="Homeodomain-like"/>
    <property type="match status" value="2"/>
</dbReference>